<evidence type="ECO:0000256" key="4">
    <source>
        <dbReference type="ARBA" id="ARBA00023002"/>
    </source>
</evidence>
<evidence type="ECO:0000256" key="5">
    <source>
        <dbReference type="ARBA" id="ARBA00023004"/>
    </source>
</evidence>
<evidence type="ECO:0000256" key="6">
    <source>
        <dbReference type="ARBA" id="ARBA00023033"/>
    </source>
</evidence>
<dbReference type="STRING" id="576137.A0A1L7XYV8"/>
<organism evidence="9 10">
    <name type="scientific">Phialocephala subalpina</name>
    <dbReference type="NCBI Taxonomy" id="576137"/>
    <lineage>
        <taxon>Eukaryota</taxon>
        <taxon>Fungi</taxon>
        <taxon>Dikarya</taxon>
        <taxon>Ascomycota</taxon>
        <taxon>Pezizomycotina</taxon>
        <taxon>Leotiomycetes</taxon>
        <taxon>Helotiales</taxon>
        <taxon>Mollisiaceae</taxon>
        <taxon>Phialocephala</taxon>
        <taxon>Phialocephala fortinii species complex</taxon>
    </lineage>
</organism>
<dbReference type="PRINTS" id="PR00463">
    <property type="entry name" value="EP450I"/>
</dbReference>
<comment type="cofactor">
    <cofactor evidence="1">
        <name>heme</name>
        <dbReference type="ChEBI" id="CHEBI:30413"/>
    </cofactor>
</comment>
<keyword evidence="5" id="KW-0408">Iron</keyword>
<evidence type="ECO:0000256" key="1">
    <source>
        <dbReference type="ARBA" id="ARBA00001971"/>
    </source>
</evidence>
<protein>
    <submittedName>
        <fullName evidence="9">Related to cytochrome P450 CYP3/CYP5/CYP6/CYP9 subfamilies</fullName>
    </submittedName>
</protein>
<evidence type="ECO:0000256" key="2">
    <source>
        <dbReference type="ARBA" id="ARBA00010617"/>
    </source>
</evidence>
<dbReference type="GO" id="GO:0020037">
    <property type="term" value="F:heme binding"/>
    <property type="evidence" value="ECO:0007669"/>
    <property type="project" value="InterPro"/>
</dbReference>
<keyword evidence="10" id="KW-1185">Reference proteome</keyword>
<gene>
    <name evidence="9" type="ORF">PAC_20109</name>
</gene>
<keyword evidence="6" id="KW-0503">Monooxygenase</keyword>
<evidence type="ECO:0000313" key="10">
    <source>
        <dbReference type="Proteomes" id="UP000184330"/>
    </source>
</evidence>
<dbReference type="CDD" id="cd11062">
    <property type="entry name" value="CYP58-like"/>
    <property type="match status" value="1"/>
</dbReference>
<dbReference type="AlphaFoldDB" id="A0A1L7XYV8"/>
<dbReference type="InterPro" id="IPR036396">
    <property type="entry name" value="Cyt_P450_sf"/>
</dbReference>
<dbReference type="Gene3D" id="1.10.630.10">
    <property type="entry name" value="Cytochrome P450"/>
    <property type="match status" value="1"/>
</dbReference>
<evidence type="ECO:0000313" key="9">
    <source>
        <dbReference type="EMBL" id="CZR70208.1"/>
    </source>
</evidence>
<evidence type="ECO:0000256" key="7">
    <source>
        <dbReference type="SAM" id="MobiDB-lite"/>
    </source>
</evidence>
<evidence type="ECO:0000256" key="3">
    <source>
        <dbReference type="ARBA" id="ARBA00022723"/>
    </source>
</evidence>
<keyword evidence="8" id="KW-1133">Transmembrane helix</keyword>
<evidence type="ECO:0000256" key="8">
    <source>
        <dbReference type="SAM" id="Phobius"/>
    </source>
</evidence>
<dbReference type="EMBL" id="FJOG01000107">
    <property type="protein sequence ID" value="CZR70208.1"/>
    <property type="molecule type" value="Genomic_DNA"/>
</dbReference>
<name>A0A1L7XYV8_9HELO</name>
<feature type="compositionally biased region" description="Polar residues" evidence="7">
    <location>
        <begin position="411"/>
        <end position="446"/>
    </location>
</feature>
<dbReference type="PANTHER" id="PTHR24305:SF157">
    <property type="entry name" value="N-ACETYLTRYPTOPHAN 6-HYDROXYLASE IVOC-RELATED"/>
    <property type="match status" value="1"/>
</dbReference>
<keyword evidence="8" id="KW-0472">Membrane</keyword>
<dbReference type="GO" id="GO:0004497">
    <property type="term" value="F:monooxygenase activity"/>
    <property type="evidence" value="ECO:0007669"/>
    <property type="project" value="UniProtKB-KW"/>
</dbReference>
<keyword evidence="4" id="KW-0560">Oxidoreductase</keyword>
<dbReference type="OrthoDB" id="3945418at2759"/>
<feature type="transmembrane region" description="Helical" evidence="8">
    <location>
        <begin position="285"/>
        <end position="306"/>
    </location>
</feature>
<dbReference type="SUPFAM" id="SSF48264">
    <property type="entry name" value="Cytochrome P450"/>
    <property type="match status" value="1"/>
</dbReference>
<feature type="transmembrane region" description="Helical" evidence="8">
    <location>
        <begin position="12"/>
        <end position="35"/>
    </location>
</feature>
<dbReference type="GO" id="GO:0016705">
    <property type="term" value="F:oxidoreductase activity, acting on paired donors, with incorporation or reduction of molecular oxygen"/>
    <property type="evidence" value="ECO:0007669"/>
    <property type="project" value="InterPro"/>
</dbReference>
<dbReference type="InterPro" id="IPR001128">
    <property type="entry name" value="Cyt_P450"/>
</dbReference>
<dbReference type="Proteomes" id="UP000184330">
    <property type="component" value="Unassembled WGS sequence"/>
</dbReference>
<feature type="region of interest" description="Disordered" evidence="7">
    <location>
        <begin position="406"/>
        <end position="462"/>
    </location>
</feature>
<dbReference type="Pfam" id="PF00067">
    <property type="entry name" value="p450"/>
    <property type="match status" value="1"/>
</dbReference>
<dbReference type="PANTHER" id="PTHR24305">
    <property type="entry name" value="CYTOCHROME P450"/>
    <property type="match status" value="1"/>
</dbReference>
<keyword evidence="8" id="KW-0812">Transmembrane</keyword>
<dbReference type="InterPro" id="IPR050121">
    <property type="entry name" value="Cytochrome_P450_monoxygenase"/>
</dbReference>
<accession>A0A1L7XYV8</accession>
<dbReference type="InterPro" id="IPR002401">
    <property type="entry name" value="Cyt_P450_E_grp-I"/>
</dbReference>
<keyword evidence="3" id="KW-0479">Metal-binding</keyword>
<proteinExistence type="inferred from homology"/>
<sequence>MDFTLFERPSVAILAATILIWFSYLVGLALYRLYFSPLAKFPGPKLAALSQWYEFYYDVYLGGKFVFQIQKLHKQYGPIVRITPFELHIEDSDYYEELYSRSARYDRYEWMSGRFGANNMTFTTAKSDLHAIRRAPLNPMFSKRSIAKFEPVIRDKIELLCKGLEEARDTGSVVDLINAFSAFTSEIITEYCFGFGYGHLESKGFKENFHEPFKVIRSIPDWITVKMAPELRLVLDLKVKITNAINGEDKAQIKSSYPTIFHELLESNLPPQEKSVQRLADEAQLMIGAGLLTTSWILTVIFFHILSNPRVLNLLRAELKENFPDPNAKLVSIDLERLPYLSACIQEGQRLSDAVSGRSPRLSPEKATRYKDWTIPVNTPVSMTIIDIHHDPQIYQNSREFIPERWLDNPKTGSGDSLSRLNTRNNGKQNMTGNNANVLSCGSESSVAAPESPQIRGTLNPDPAAKEQLELRHHSILAFGSARKEK</sequence>
<reference evidence="9 10" key="1">
    <citation type="submission" date="2016-03" db="EMBL/GenBank/DDBJ databases">
        <authorList>
            <person name="Ploux O."/>
        </authorList>
    </citation>
    <scope>NUCLEOTIDE SEQUENCE [LARGE SCALE GENOMIC DNA]</scope>
    <source>
        <strain evidence="9 10">UAMH 11012</strain>
    </source>
</reference>
<dbReference type="GO" id="GO:0005506">
    <property type="term" value="F:iron ion binding"/>
    <property type="evidence" value="ECO:0007669"/>
    <property type="project" value="InterPro"/>
</dbReference>
<comment type="similarity">
    <text evidence="2">Belongs to the cytochrome P450 family.</text>
</comment>